<evidence type="ECO:0000256" key="2">
    <source>
        <dbReference type="SAM" id="Phobius"/>
    </source>
</evidence>
<keyword evidence="4" id="KW-1185">Reference proteome</keyword>
<keyword evidence="2" id="KW-0472">Membrane</keyword>
<organism evidence="3 4">
    <name type="scientific">Ceutorhynchus assimilis</name>
    <name type="common">cabbage seed weevil</name>
    <dbReference type="NCBI Taxonomy" id="467358"/>
    <lineage>
        <taxon>Eukaryota</taxon>
        <taxon>Metazoa</taxon>
        <taxon>Ecdysozoa</taxon>
        <taxon>Arthropoda</taxon>
        <taxon>Hexapoda</taxon>
        <taxon>Insecta</taxon>
        <taxon>Pterygota</taxon>
        <taxon>Neoptera</taxon>
        <taxon>Endopterygota</taxon>
        <taxon>Coleoptera</taxon>
        <taxon>Polyphaga</taxon>
        <taxon>Cucujiformia</taxon>
        <taxon>Curculionidae</taxon>
        <taxon>Ceutorhynchinae</taxon>
        <taxon>Ceutorhynchus</taxon>
    </lineage>
</organism>
<feature type="region of interest" description="Disordered" evidence="1">
    <location>
        <begin position="119"/>
        <end position="144"/>
    </location>
</feature>
<protein>
    <submittedName>
        <fullName evidence="3">Uncharacterized protein</fullName>
    </submittedName>
</protein>
<feature type="compositionally biased region" description="Low complexity" evidence="1">
    <location>
        <begin position="119"/>
        <end position="138"/>
    </location>
</feature>
<reference evidence="3" key="1">
    <citation type="submission" date="2022-01" db="EMBL/GenBank/DDBJ databases">
        <authorList>
            <person name="King R."/>
        </authorList>
    </citation>
    <scope>NUCLEOTIDE SEQUENCE</scope>
</reference>
<gene>
    <name evidence="3" type="ORF">CEUTPL_LOCUS9502</name>
</gene>
<keyword evidence="2" id="KW-1133">Transmembrane helix</keyword>
<accession>A0A9N9MRT4</accession>
<proteinExistence type="predicted"/>
<evidence type="ECO:0000313" key="3">
    <source>
        <dbReference type="EMBL" id="CAG9768984.1"/>
    </source>
</evidence>
<name>A0A9N9MRT4_9CUCU</name>
<keyword evidence="2" id="KW-0812">Transmembrane</keyword>
<dbReference type="EMBL" id="OU892281">
    <property type="protein sequence ID" value="CAG9768984.1"/>
    <property type="molecule type" value="Genomic_DNA"/>
</dbReference>
<dbReference type="OrthoDB" id="8176709at2759"/>
<dbReference type="AlphaFoldDB" id="A0A9N9MRT4"/>
<feature type="transmembrane region" description="Helical" evidence="2">
    <location>
        <begin position="58"/>
        <end position="76"/>
    </location>
</feature>
<evidence type="ECO:0000256" key="1">
    <source>
        <dbReference type="SAM" id="MobiDB-lite"/>
    </source>
</evidence>
<evidence type="ECO:0000313" key="4">
    <source>
        <dbReference type="Proteomes" id="UP001152799"/>
    </source>
</evidence>
<dbReference type="Proteomes" id="UP001152799">
    <property type="component" value="Chromosome 5"/>
</dbReference>
<sequence>MSKHEIKTMYVFNEQIYEWKPVNSDKNHLYMFPPESPLDKLISKTNGKRRRQSNMKTGVAFIGTILLWVSLVSAFGGSEDRFIKKYAMMKIYESCFGSEVVRQIRKEMKAACTKCASYEEPPSTPAPASSSEEPQADAQAPSANSVYAAAGTAPNFDADKLHQAIMAYRPNMAQSAFRPQSLYPSQAAPVPNNFYSPMAFSNPNMQGIQGMQGGMPFFYPGYQQISFSPYGGFPIVGQQYYGGSNRMSRDMDIRGQIEAITSKMSGKVRNVTCVMQELGYLDENLEPNYAKINERIGNLPVNDELRRDMQDGVTFCQQFSQCVPEVKKDKSPLSRELIRPMFFFKCYKHKKLEACIMKDVREKYAGVADDDFESGDVELRRTGREGKLMNSDKEKEVDDLAASMYEFLYASDSGFDIDGIL</sequence>